<sequence>MLALSNKITRLLLLALLVLNLQGKEKEHVLTIFIQIDNPKESQNAPFFKAFKALYDYMQKSSAKIDDDINDPNSPNNPDTAYLPALTWAMRHYTDASIPLAKAVAKQVPLFKEFKPKNTREELFLAHVKDMAMFNALDLIVVDLLEKKETFIAREFLHINAWLYAPLFNAHKAGLDVIAYLEQLHRLFSKNTDLCRINNIRDFNRARIYEERRKNIVPHKPFRKRLAQDMHEAHIPMQIFAHHADYSYWVSIVLNTIFDGGIAWDQISDTCVFRRVFWDFMDKNIQRIDPEHLADLFISRVIPLNRNAPFYNRLKNDNPKILKDTLKDHPTMCLSPKYLSPKSKQTCLQLFKTQSYNAKDIQEQLQLVRLISIDDSPCVYLDPKDKLQIFKSNNALCQALQKMKF</sequence>
<protein>
    <submittedName>
        <fullName evidence="1">Uncharacterized protein</fullName>
    </submittedName>
</protein>
<evidence type="ECO:0000313" key="2">
    <source>
        <dbReference type="Proteomes" id="UP000008387"/>
    </source>
</evidence>
<dbReference type="HOGENOM" id="CLU_056153_0_0_7"/>
<reference evidence="1 2" key="1">
    <citation type="journal article" date="2011" name="J. Bacteriol.">
        <title>Genome sequence of Helicobacter bizzozeronii strain CIII-1, an isolate from human gastric mucosa.</title>
        <authorList>
            <person name="Schott T."/>
            <person name="Rossi M."/>
            <person name="Hanninen M.L."/>
        </authorList>
    </citation>
    <scope>NUCLEOTIDE SEQUENCE [LARGE SCALE GENOMIC DNA]</scope>
    <source>
        <strain evidence="1 2">CIII-1</strain>
    </source>
</reference>
<proteinExistence type="predicted"/>
<dbReference type="KEGG" id="hbi:HBZC1_00930"/>
<dbReference type="Proteomes" id="UP000008387">
    <property type="component" value="Chromosome"/>
</dbReference>
<dbReference type="STRING" id="1002804.HBZC1_00930"/>
<dbReference type="AlphaFoldDB" id="F8KQS5"/>
<evidence type="ECO:0000313" key="1">
    <source>
        <dbReference type="EMBL" id="CCB79079.1"/>
    </source>
</evidence>
<dbReference type="EMBL" id="FR871757">
    <property type="protein sequence ID" value="CCB79079.1"/>
    <property type="molecule type" value="Genomic_DNA"/>
</dbReference>
<name>F8KQS5_HELBC</name>
<organism evidence="1 2">
    <name type="scientific">Helicobacter bizzozeronii (strain CIII-1)</name>
    <dbReference type="NCBI Taxonomy" id="1002804"/>
    <lineage>
        <taxon>Bacteria</taxon>
        <taxon>Pseudomonadati</taxon>
        <taxon>Campylobacterota</taxon>
        <taxon>Epsilonproteobacteria</taxon>
        <taxon>Campylobacterales</taxon>
        <taxon>Helicobacteraceae</taxon>
        <taxon>Helicobacter</taxon>
    </lineage>
</organism>
<dbReference type="RefSeq" id="WP_013889598.1">
    <property type="nucleotide sequence ID" value="NC_015674.1"/>
</dbReference>
<gene>
    <name evidence="1" type="ordered locus">HBZC1_00930</name>
</gene>
<keyword evidence="2" id="KW-1185">Reference proteome</keyword>
<accession>F8KQS5</accession>